<evidence type="ECO:0000313" key="1">
    <source>
        <dbReference type="EMBL" id="MBL1377643.1"/>
    </source>
</evidence>
<protein>
    <submittedName>
        <fullName evidence="1">Uncharacterized protein</fullName>
    </submittedName>
</protein>
<name>A0ABS1QU42_9GAMM</name>
<sequence length="289" mass="32963">MQYAICKSDNEVWEASRFAQLETSALESKRRNLACTECGEFAWFRKESRHGHPAHFCAHHDPDCELKINYASTDDLANEGTGLEDEVSSGKTIIVRLDQETGGDVEVTTKQHPPREGREEGGKRFVLRGRERQSNQQFTLRRILHRLVKSYEFRESDTQVVFYKNNDEIMLSGPVKDIVTSFDEITREKHHDKTNFYWGPIASVGKTADGKIWLNSTEDYNSASVVVFDDIANIFLQLFNIDDLDDLLGAWVLVAGNCWFSGGGSGKPIIWCGTPNYIFVRKYRDPNLQ</sequence>
<dbReference type="RefSeq" id="WP_202084761.1">
    <property type="nucleotide sequence ID" value="NZ_JAERTZ010000021.1"/>
</dbReference>
<dbReference type="Proteomes" id="UP000638570">
    <property type="component" value="Unassembled WGS sequence"/>
</dbReference>
<gene>
    <name evidence="1" type="ORF">JKV55_09910</name>
</gene>
<proteinExistence type="predicted"/>
<evidence type="ECO:0000313" key="2">
    <source>
        <dbReference type="Proteomes" id="UP000638570"/>
    </source>
</evidence>
<keyword evidence="2" id="KW-1185">Reference proteome</keyword>
<organism evidence="1 2">
    <name type="scientific">Zobellella iuensis</name>
    <dbReference type="NCBI Taxonomy" id="2803811"/>
    <lineage>
        <taxon>Bacteria</taxon>
        <taxon>Pseudomonadati</taxon>
        <taxon>Pseudomonadota</taxon>
        <taxon>Gammaproteobacteria</taxon>
        <taxon>Aeromonadales</taxon>
        <taxon>Aeromonadaceae</taxon>
        <taxon>Zobellella</taxon>
    </lineage>
</organism>
<dbReference type="EMBL" id="JAERTZ010000021">
    <property type="protein sequence ID" value="MBL1377643.1"/>
    <property type="molecule type" value="Genomic_DNA"/>
</dbReference>
<accession>A0ABS1QU42</accession>
<comment type="caution">
    <text evidence="1">The sequence shown here is derived from an EMBL/GenBank/DDBJ whole genome shotgun (WGS) entry which is preliminary data.</text>
</comment>
<reference evidence="2" key="1">
    <citation type="submission" date="2021-01" db="EMBL/GenBank/DDBJ databases">
        <title>Genome public.</title>
        <authorList>
            <person name="Liu C."/>
            <person name="Sun Q."/>
        </authorList>
    </citation>
    <scope>NUCLEOTIDE SEQUENCE [LARGE SCALE GENOMIC DNA]</scope>
    <source>
        <strain evidence="2">CGMCC 1.18722</strain>
    </source>
</reference>